<evidence type="ECO:0000313" key="3">
    <source>
        <dbReference type="Proteomes" id="UP001176940"/>
    </source>
</evidence>
<feature type="transmembrane region" description="Helical" evidence="1">
    <location>
        <begin position="21"/>
        <end position="45"/>
    </location>
</feature>
<dbReference type="EMBL" id="CAUEEQ010010737">
    <property type="protein sequence ID" value="CAJ0934774.1"/>
    <property type="molecule type" value="Genomic_DNA"/>
</dbReference>
<name>A0ABN9L9S8_9NEOB</name>
<accession>A0ABN9L9S8</accession>
<protein>
    <recommendedName>
        <fullName evidence="4">G-protein coupled receptors family 1 profile domain-containing protein</fullName>
    </recommendedName>
</protein>
<keyword evidence="1" id="KW-0472">Membrane</keyword>
<keyword evidence="1" id="KW-0812">Transmembrane</keyword>
<keyword evidence="1" id="KW-1133">Transmembrane helix</keyword>
<proteinExistence type="predicted"/>
<sequence length="110" mass="12697">PPGIYYLYFSKRHDLSVSKELRVFYLILQCIFSISTFTVLEIMFVSVTVPKLLAILIHTEKTISFFALYAFNALVETECFLLSLMVFDRHLACKQSVTLLYISTIMNSLL</sequence>
<feature type="non-terminal residue" evidence="2">
    <location>
        <position position="1"/>
    </location>
</feature>
<gene>
    <name evidence="2" type="ORF">RIMI_LOCUS6062182</name>
</gene>
<comment type="caution">
    <text evidence="2">The sequence shown here is derived from an EMBL/GenBank/DDBJ whole genome shotgun (WGS) entry which is preliminary data.</text>
</comment>
<evidence type="ECO:0000256" key="1">
    <source>
        <dbReference type="SAM" id="Phobius"/>
    </source>
</evidence>
<feature type="transmembrane region" description="Helical" evidence="1">
    <location>
        <begin position="65"/>
        <end position="87"/>
    </location>
</feature>
<dbReference type="Proteomes" id="UP001176940">
    <property type="component" value="Unassembled WGS sequence"/>
</dbReference>
<feature type="non-terminal residue" evidence="2">
    <location>
        <position position="110"/>
    </location>
</feature>
<reference evidence="2" key="1">
    <citation type="submission" date="2023-07" db="EMBL/GenBank/DDBJ databases">
        <authorList>
            <person name="Stuckert A."/>
        </authorList>
    </citation>
    <scope>NUCLEOTIDE SEQUENCE</scope>
</reference>
<organism evidence="2 3">
    <name type="scientific">Ranitomeya imitator</name>
    <name type="common">mimic poison frog</name>
    <dbReference type="NCBI Taxonomy" id="111125"/>
    <lineage>
        <taxon>Eukaryota</taxon>
        <taxon>Metazoa</taxon>
        <taxon>Chordata</taxon>
        <taxon>Craniata</taxon>
        <taxon>Vertebrata</taxon>
        <taxon>Euteleostomi</taxon>
        <taxon>Amphibia</taxon>
        <taxon>Batrachia</taxon>
        <taxon>Anura</taxon>
        <taxon>Neobatrachia</taxon>
        <taxon>Hyloidea</taxon>
        <taxon>Dendrobatidae</taxon>
        <taxon>Dendrobatinae</taxon>
        <taxon>Ranitomeya</taxon>
    </lineage>
</organism>
<evidence type="ECO:0008006" key="4">
    <source>
        <dbReference type="Google" id="ProtNLM"/>
    </source>
</evidence>
<evidence type="ECO:0000313" key="2">
    <source>
        <dbReference type="EMBL" id="CAJ0934774.1"/>
    </source>
</evidence>
<keyword evidence="3" id="KW-1185">Reference proteome</keyword>